<dbReference type="SUPFAM" id="SSF103473">
    <property type="entry name" value="MFS general substrate transporter"/>
    <property type="match status" value="1"/>
</dbReference>
<keyword evidence="3" id="KW-1003">Cell membrane</keyword>
<feature type="transmembrane region" description="Helical" evidence="8">
    <location>
        <begin position="369"/>
        <end position="389"/>
    </location>
</feature>
<feature type="transmembrane region" description="Helical" evidence="8">
    <location>
        <begin position="131"/>
        <end position="154"/>
    </location>
</feature>
<feature type="transmembrane region" description="Helical" evidence="8">
    <location>
        <begin position="395"/>
        <end position="416"/>
    </location>
</feature>
<sequence>MPGVAGPLRAGVSAAAPERPDTRPHAAAEATRGVGATCGAALWLVVCALASAMLLSSAPSALYPLYQQRWQMSSVALTGAFTAYGIAVLVTLLGCAPLADRLRDRRWFIVPGLAMVAGGALALAFGDAPVWLFAGRALAGLGAGVLTGSCNAALFELLPREAHGRAAALATLSLTCGGALGPILAGIALRFDLWPLLTPYLVVALIALGTAAGLYAVHWPARVPVAHSTTQRSRRLGESIRHPDFITASATLMFSWAIASVIQALGPLIASDYAGIASRSAAGLTVTGFQLAAGLAQLTLRGRAPDRLALRGAILLGVALAAAVLATWAVWPLLYAGALVVAGASYGAAFVGAAGLVNRAAPPDKRGAMVSLFYLLGYVGNAIPVLAIGVGADAFGMRAAMTTFACAMLGAAALLYRYTVYGALGRAR</sequence>
<keyword evidence="11" id="KW-1185">Reference proteome</keyword>
<feature type="transmembrane region" description="Helical" evidence="8">
    <location>
        <begin position="245"/>
        <end position="270"/>
    </location>
</feature>
<evidence type="ECO:0000256" key="8">
    <source>
        <dbReference type="SAM" id="Phobius"/>
    </source>
</evidence>
<dbReference type="InterPro" id="IPR050171">
    <property type="entry name" value="MFS_Transporters"/>
</dbReference>
<name>A0A1H2PK85_9BURK</name>
<feature type="domain" description="Major facilitator superfamily (MFS) profile" evidence="9">
    <location>
        <begin position="36"/>
        <end position="425"/>
    </location>
</feature>
<accession>A0A1H2PK85</accession>
<dbReference type="InterPro" id="IPR011701">
    <property type="entry name" value="MFS"/>
</dbReference>
<dbReference type="GO" id="GO:0022857">
    <property type="term" value="F:transmembrane transporter activity"/>
    <property type="evidence" value="ECO:0007669"/>
    <property type="project" value="InterPro"/>
</dbReference>
<dbReference type="Proteomes" id="UP000243719">
    <property type="component" value="Unassembled WGS sequence"/>
</dbReference>
<feature type="region of interest" description="Disordered" evidence="7">
    <location>
        <begin position="1"/>
        <end position="24"/>
    </location>
</feature>
<feature type="transmembrane region" description="Helical" evidence="8">
    <location>
        <begin position="276"/>
        <end position="296"/>
    </location>
</feature>
<dbReference type="PROSITE" id="PS50850">
    <property type="entry name" value="MFS"/>
    <property type="match status" value="1"/>
</dbReference>
<reference evidence="11" key="1">
    <citation type="submission" date="2016-09" db="EMBL/GenBank/DDBJ databases">
        <authorList>
            <person name="Varghese N."/>
            <person name="Submissions S."/>
        </authorList>
    </citation>
    <scope>NUCLEOTIDE SEQUENCE [LARGE SCALE GENOMIC DNA]</scope>
    <source>
        <strain evidence="11">JS23</strain>
    </source>
</reference>
<keyword evidence="5 8" id="KW-1133">Transmembrane helix</keyword>
<dbReference type="GO" id="GO:0005886">
    <property type="term" value="C:plasma membrane"/>
    <property type="evidence" value="ECO:0007669"/>
    <property type="project" value="UniProtKB-SubCell"/>
</dbReference>
<evidence type="ECO:0000256" key="1">
    <source>
        <dbReference type="ARBA" id="ARBA00004651"/>
    </source>
</evidence>
<dbReference type="Pfam" id="PF07690">
    <property type="entry name" value="MFS_1"/>
    <property type="match status" value="1"/>
</dbReference>
<dbReference type="InterPro" id="IPR020846">
    <property type="entry name" value="MFS_dom"/>
</dbReference>
<protein>
    <submittedName>
        <fullName evidence="10">Predicted arabinose efflux permease, MFS family</fullName>
    </submittedName>
</protein>
<gene>
    <name evidence="10" type="ORF">SAMN05216551_101296</name>
</gene>
<dbReference type="PANTHER" id="PTHR23517:SF3">
    <property type="entry name" value="INTEGRAL MEMBRANE TRANSPORT PROTEIN"/>
    <property type="match status" value="1"/>
</dbReference>
<dbReference type="InterPro" id="IPR036259">
    <property type="entry name" value="MFS_trans_sf"/>
</dbReference>
<organism evidence="10 11">
    <name type="scientific">Chitinasiproducens palmae</name>
    <dbReference type="NCBI Taxonomy" id="1770053"/>
    <lineage>
        <taxon>Bacteria</taxon>
        <taxon>Pseudomonadati</taxon>
        <taxon>Pseudomonadota</taxon>
        <taxon>Betaproteobacteria</taxon>
        <taxon>Burkholderiales</taxon>
        <taxon>Burkholderiaceae</taxon>
        <taxon>Chitinasiproducens</taxon>
    </lineage>
</organism>
<keyword evidence="6 8" id="KW-0472">Membrane</keyword>
<dbReference type="PANTHER" id="PTHR23517">
    <property type="entry name" value="RESISTANCE PROTEIN MDTM, PUTATIVE-RELATED-RELATED"/>
    <property type="match status" value="1"/>
</dbReference>
<feature type="transmembrane region" description="Helical" evidence="8">
    <location>
        <begin position="334"/>
        <end position="357"/>
    </location>
</feature>
<comment type="subcellular location">
    <subcellularLocation>
        <location evidence="1">Cell membrane</location>
        <topology evidence="1">Multi-pass membrane protein</topology>
    </subcellularLocation>
</comment>
<evidence type="ECO:0000259" key="9">
    <source>
        <dbReference type="PROSITE" id="PS50850"/>
    </source>
</evidence>
<feature type="transmembrane region" description="Helical" evidence="8">
    <location>
        <begin position="33"/>
        <end position="55"/>
    </location>
</feature>
<evidence type="ECO:0000256" key="3">
    <source>
        <dbReference type="ARBA" id="ARBA00022475"/>
    </source>
</evidence>
<evidence type="ECO:0000256" key="6">
    <source>
        <dbReference type="ARBA" id="ARBA00023136"/>
    </source>
</evidence>
<proteinExistence type="predicted"/>
<evidence type="ECO:0000256" key="5">
    <source>
        <dbReference type="ARBA" id="ARBA00022989"/>
    </source>
</evidence>
<feature type="transmembrane region" description="Helical" evidence="8">
    <location>
        <begin position="107"/>
        <end position="125"/>
    </location>
</feature>
<dbReference type="EMBL" id="FNLO01000001">
    <property type="protein sequence ID" value="SDV46381.1"/>
    <property type="molecule type" value="Genomic_DNA"/>
</dbReference>
<evidence type="ECO:0000256" key="2">
    <source>
        <dbReference type="ARBA" id="ARBA00022448"/>
    </source>
</evidence>
<feature type="transmembrane region" description="Helical" evidence="8">
    <location>
        <begin position="166"/>
        <end position="191"/>
    </location>
</feature>
<dbReference type="AlphaFoldDB" id="A0A1H2PK85"/>
<feature type="transmembrane region" description="Helical" evidence="8">
    <location>
        <begin position="75"/>
        <end position="95"/>
    </location>
</feature>
<dbReference type="STRING" id="1770053.SAMN05216551_101296"/>
<keyword evidence="4 8" id="KW-0812">Transmembrane</keyword>
<keyword evidence="2" id="KW-0813">Transport</keyword>
<dbReference type="Gene3D" id="1.20.1250.20">
    <property type="entry name" value="MFS general substrate transporter like domains"/>
    <property type="match status" value="1"/>
</dbReference>
<feature type="transmembrane region" description="Helical" evidence="8">
    <location>
        <begin position="197"/>
        <end position="217"/>
    </location>
</feature>
<feature type="transmembrane region" description="Helical" evidence="8">
    <location>
        <begin position="308"/>
        <end position="328"/>
    </location>
</feature>
<evidence type="ECO:0000313" key="10">
    <source>
        <dbReference type="EMBL" id="SDV46381.1"/>
    </source>
</evidence>
<evidence type="ECO:0000313" key="11">
    <source>
        <dbReference type="Proteomes" id="UP000243719"/>
    </source>
</evidence>
<evidence type="ECO:0000256" key="7">
    <source>
        <dbReference type="SAM" id="MobiDB-lite"/>
    </source>
</evidence>
<evidence type="ECO:0000256" key="4">
    <source>
        <dbReference type="ARBA" id="ARBA00022692"/>
    </source>
</evidence>